<evidence type="ECO:0000313" key="2">
    <source>
        <dbReference type="EMBL" id="RHB38711.1"/>
    </source>
</evidence>
<dbReference type="InterPro" id="IPR005135">
    <property type="entry name" value="Endo/exonuclease/phosphatase"/>
</dbReference>
<dbReference type="RefSeq" id="WP_122200793.1">
    <property type="nucleotide sequence ID" value="NZ_CABJFV010000001.1"/>
</dbReference>
<dbReference type="PANTHER" id="PTHR14859:SF15">
    <property type="entry name" value="ENDONUCLEASE_EXONUCLEASE_PHOSPHATASE DOMAIN-CONTAINING PROTEIN"/>
    <property type="match status" value="1"/>
</dbReference>
<evidence type="ECO:0000313" key="3">
    <source>
        <dbReference type="Proteomes" id="UP000284379"/>
    </source>
</evidence>
<accession>A0A413VYT0</accession>
<feature type="domain" description="Endonuclease/exonuclease/phosphatase" evidence="1">
    <location>
        <begin position="39"/>
        <end position="285"/>
    </location>
</feature>
<organism evidence="2 3">
    <name type="scientific">Bacteroides nordii</name>
    <dbReference type="NCBI Taxonomy" id="291645"/>
    <lineage>
        <taxon>Bacteria</taxon>
        <taxon>Pseudomonadati</taxon>
        <taxon>Bacteroidota</taxon>
        <taxon>Bacteroidia</taxon>
        <taxon>Bacteroidales</taxon>
        <taxon>Bacteroidaceae</taxon>
        <taxon>Bacteroides</taxon>
    </lineage>
</organism>
<name>A0A413VYT0_9BACE</name>
<sequence length="380" mass="43097">MITLDVMVKKVISTLVFVLSVITLSAQTYSKEPGVIRMMTYNVAYCRGFDGYQDGSKTDKQNTERIGKIIKALDPDVVALQELDSGNINKRFLLEEIQKASGIDYEVIYGMSDLADVGNYGLGILIKKKYPVLQVRKYKLPGTVYGSNPPIKNKDRLMLRIMTDRFYFMCTHLDLNDEQRIISAGIINNELEYMRKPSFLAGDLNDSHRWNGGAFTNCFNDTWDLFSTTEYTISNPNNKNTIDYILYHAYNGESQYSVVSTHAVRGMLQIPNEPTQILVEYASDHVPVILDIRDNKSVGISDLEEDSFFIIQKENSLYVDKCMEGDFSYKIYSISGGCINIGSVNENRQLIPIGQLQKGTYFLTLHATGGHMVYNQKFIK</sequence>
<protein>
    <recommendedName>
        <fullName evidence="1">Endonuclease/exonuclease/phosphatase domain-containing protein</fullName>
    </recommendedName>
</protein>
<comment type="caution">
    <text evidence="2">The sequence shown here is derived from an EMBL/GenBank/DDBJ whole genome shotgun (WGS) entry which is preliminary data.</text>
</comment>
<dbReference type="InterPro" id="IPR051916">
    <property type="entry name" value="GPI-anchor_lipid_remodeler"/>
</dbReference>
<dbReference type="GO" id="GO:0006506">
    <property type="term" value="P:GPI anchor biosynthetic process"/>
    <property type="evidence" value="ECO:0007669"/>
    <property type="project" value="TreeGrafter"/>
</dbReference>
<dbReference type="GO" id="GO:0003824">
    <property type="term" value="F:catalytic activity"/>
    <property type="evidence" value="ECO:0007669"/>
    <property type="project" value="InterPro"/>
</dbReference>
<proteinExistence type="predicted"/>
<dbReference type="Proteomes" id="UP000284379">
    <property type="component" value="Unassembled WGS sequence"/>
</dbReference>
<reference evidence="2 3" key="1">
    <citation type="submission" date="2018-08" db="EMBL/GenBank/DDBJ databases">
        <title>A genome reference for cultivated species of the human gut microbiota.</title>
        <authorList>
            <person name="Zou Y."/>
            <person name="Xue W."/>
            <person name="Luo G."/>
        </authorList>
    </citation>
    <scope>NUCLEOTIDE SEQUENCE [LARGE SCALE GENOMIC DNA]</scope>
    <source>
        <strain evidence="2 3">AM40-30BH</strain>
    </source>
</reference>
<dbReference type="EMBL" id="QSGO01000001">
    <property type="protein sequence ID" value="RHB38711.1"/>
    <property type="molecule type" value="Genomic_DNA"/>
</dbReference>
<dbReference type="AlphaFoldDB" id="A0A413VYT0"/>
<dbReference type="SUPFAM" id="SSF56219">
    <property type="entry name" value="DNase I-like"/>
    <property type="match status" value="1"/>
</dbReference>
<gene>
    <name evidence="2" type="ORF">DW888_02620</name>
</gene>
<dbReference type="InterPro" id="IPR036691">
    <property type="entry name" value="Endo/exonu/phosph_ase_sf"/>
</dbReference>
<evidence type="ECO:0000259" key="1">
    <source>
        <dbReference type="Pfam" id="PF03372"/>
    </source>
</evidence>
<dbReference type="GO" id="GO:0016020">
    <property type="term" value="C:membrane"/>
    <property type="evidence" value="ECO:0007669"/>
    <property type="project" value="GOC"/>
</dbReference>
<dbReference type="Pfam" id="PF03372">
    <property type="entry name" value="Exo_endo_phos"/>
    <property type="match status" value="1"/>
</dbReference>
<dbReference type="Gene3D" id="3.60.10.10">
    <property type="entry name" value="Endonuclease/exonuclease/phosphatase"/>
    <property type="match status" value="1"/>
</dbReference>
<dbReference type="PANTHER" id="PTHR14859">
    <property type="entry name" value="CALCOFLUOR WHITE HYPERSENSITIVE PROTEIN PRECURSOR"/>
    <property type="match status" value="1"/>
</dbReference>